<keyword evidence="1" id="KW-0004">4Fe-4S</keyword>
<name>A0A2N1J4I8_9BACT</name>
<sequence>MKKVQNTCPYCGTGCNLDLHVKGNKIKKATPTKGHHVNDGELCLKGLYGWEYVHSPRRLTRPLIRKKDGVFSKEGKLEEVSFKEAYEFVASRMKSAIEKYGPDSMMGFSSARCSNEDNYTFQKLFRILGTNNIDHCARL</sequence>
<comment type="caution">
    <text evidence="7">The sequence shown here is derived from an EMBL/GenBank/DDBJ whole genome shotgun (WGS) entry which is preliminary data.</text>
</comment>
<dbReference type="GO" id="GO:0003954">
    <property type="term" value="F:NADH dehydrogenase activity"/>
    <property type="evidence" value="ECO:0007669"/>
    <property type="project" value="TreeGrafter"/>
</dbReference>
<dbReference type="Pfam" id="PF00384">
    <property type="entry name" value="Molybdopterin"/>
    <property type="match status" value="1"/>
</dbReference>
<protein>
    <recommendedName>
        <fullName evidence="6">4Fe-4S Mo/W bis-MGD-type domain-containing protein</fullName>
    </recommendedName>
</protein>
<accession>A0A2N1J4I8</accession>
<evidence type="ECO:0000256" key="5">
    <source>
        <dbReference type="ARBA" id="ARBA00023014"/>
    </source>
</evidence>
<dbReference type="GO" id="GO:0022904">
    <property type="term" value="P:respiratory electron transport chain"/>
    <property type="evidence" value="ECO:0007669"/>
    <property type="project" value="TreeGrafter"/>
</dbReference>
<proteinExistence type="predicted"/>
<dbReference type="PANTHER" id="PTHR43105:SF14">
    <property type="entry name" value="FORMATE DEHYDROGENASE H"/>
    <property type="match status" value="1"/>
</dbReference>
<dbReference type="Gene3D" id="2.20.25.90">
    <property type="entry name" value="ADC-like domains"/>
    <property type="match status" value="1"/>
</dbReference>
<dbReference type="PROSITE" id="PS00551">
    <property type="entry name" value="MOLYBDOPTERIN_PROK_1"/>
    <property type="match status" value="1"/>
</dbReference>
<evidence type="ECO:0000256" key="4">
    <source>
        <dbReference type="ARBA" id="ARBA00023004"/>
    </source>
</evidence>
<evidence type="ECO:0000256" key="3">
    <source>
        <dbReference type="ARBA" id="ARBA00023002"/>
    </source>
</evidence>
<dbReference type="Pfam" id="PF04879">
    <property type="entry name" value="Molybdop_Fe4S4"/>
    <property type="match status" value="1"/>
</dbReference>
<evidence type="ECO:0000256" key="2">
    <source>
        <dbReference type="ARBA" id="ARBA00022723"/>
    </source>
</evidence>
<dbReference type="FunFam" id="2.20.25.90:FF:000001">
    <property type="entry name" value="Formate dehydrogenase subunit alpha"/>
    <property type="match status" value="1"/>
</dbReference>
<keyword evidence="8" id="KW-1185">Reference proteome</keyword>
<keyword evidence="2" id="KW-0479">Metal-binding</keyword>
<dbReference type="SMART" id="SM00926">
    <property type="entry name" value="Molybdop_Fe4S4"/>
    <property type="match status" value="1"/>
</dbReference>
<dbReference type="Gene3D" id="3.40.50.740">
    <property type="match status" value="1"/>
</dbReference>
<gene>
    <name evidence="7" type="ORF">CP960_04060</name>
</gene>
<dbReference type="GO" id="GO:0051539">
    <property type="term" value="F:4 iron, 4 sulfur cluster binding"/>
    <property type="evidence" value="ECO:0007669"/>
    <property type="project" value="UniProtKB-KW"/>
</dbReference>
<keyword evidence="4" id="KW-0408">Iron</keyword>
<evidence type="ECO:0000256" key="1">
    <source>
        <dbReference type="ARBA" id="ARBA00022485"/>
    </source>
</evidence>
<dbReference type="Proteomes" id="UP000233248">
    <property type="component" value="Unassembled WGS sequence"/>
</dbReference>
<keyword evidence="3" id="KW-0560">Oxidoreductase</keyword>
<dbReference type="InterPro" id="IPR050123">
    <property type="entry name" value="Prok_molybdopt-oxidoreductase"/>
</dbReference>
<dbReference type="InterPro" id="IPR006656">
    <property type="entry name" value="Mopterin_OxRdtase"/>
</dbReference>
<dbReference type="AlphaFoldDB" id="A0A2N1J4I8"/>
<dbReference type="PROSITE" id="PS51669">
    <property type="entry name" value="4FE4S_MOW_BIS_MGD"/>
    <property type="match status" value="1"/>
</dbReference>
<evidence type="ECO:0000313" key="8">
    <source>
        <dbReference type="Proteomes" id="UP000233248"/>
    </source>
</evidence>
<dbReference type="GO" id="GO:0016020">
    <property type="term" value="C:membrane"/>
    <property type="evidence" value="ECO:0007669"/>
    <property type="project" value="TreeGrafter"/>
</dbReference>
<reference evidence="7 8" key="1">
    <citation type="submission" date="2017-09" db="EMBL/GenBank/DDBJ databases">
        <title>Genomics of the genus Arcobacter.</title>
        <authorList>
            <person name="Perez-Cataluna A."/>
            <person name="Figueras M.J."/>
            <person name="Salas-Masso N."/>
        </authorList>
    </citation>
    <scope>NUCLEOTIDE SEQUENCE [LARGE SCALE GENOMIC DNA]</scope>
    <source>
        <strain evidence="7 8">DSM 18005</strain>
    </source>
</reference>
<dbReference type="SUPFAM" id="SSF53706">
    <property type="entry name" value="Formate dehydrogenase/DMSO reductase, domains 1-3"/>
    <property type="match status" value="1"/>
</dbReference>
<evidence type="ECO:0000313" key="7">
    <source>
        <dbReference type="EMBL" id="PKI81456.1"/>
    </source>
</evidence>
<keyword evidence="5" id="KW-0411">Iron-sulfur</keyword>
<dbReference type="GO" id="GO:0046872">
    <property type="term" value="F:metal ion binding"/>
    <property type="evidence" value="ECO:0007669"/>
    <property type="project" value="UniProtKB-KW"/>
</dbReference>
<evidence type="ECO:0000259" key="6">
    <source>
        <dbReference type="PROSITE" id="PS51669"/>
    </source>
</evidence>
<dbReference type="InterPro" id="IPR027467">
    <property type="entry name" value="MopterinOxRdtase_cofactor_BS"/>
</dbReference>
<dbReference type="PANTHER" id="PTHR43105">
    <property type="entry name" value="RESPIRATORY NITRATE REDUCTASE"/>
    <property type="match status" value="1"/>
</dbReference>
<dbReference type="EMBL" id="NXIF01000015">
    <property type="protein sequence ID" value="PKI81456.1"/>
    <property type="molecule type" value="Genomic_DNA"/>
</dbReference>
<dbReference type="InterPro" id="IPR006963">
    <property type="entry name" value="Mopterin_OxRdtase_4Fe-4S_dom"/>
</dbReference>
<feature type="domain" description="4Fe-4S Mo/W bis-MGD-type" evidence="6">
    <location>
        <begin position="1"/>
        <end position="57"/>
    </location>
</feature>
<dbReference type="OrthoDB" id="9816402at2"/>
<organism evidence="7 8">
    <name type="scientific">Malaciobacter halophilus</name>
    <dbReference type="NCBI Taxonomy" id="197482"/>
    <lineage>
        <taxon>Bacteria</taxon>
        <taxon>Pseudomonadati</taxon>
        <taxon>Campylobacterota</taxon>
        <taxon>Epsilonproteobacteria</taxon>
        <taxon>Campylobacterales</taxon>
        <taxon>Arcobacteraceae</taxon>
        <taxon>Malaciobacter</taxon>
    </lineage>
</organism>